<reference evidence="3 4" key="1">
    <citation type="submission" date="2012-05" db="EMBL/GenBank/DDBJ databases">
        <title>Genome sequence of Nitritalea halalkaliphila LW7.</title>
        <authorList>
            <person name="Jangir P.K."/>
            <person name="Singh A."/>
            <person name="Shivaji S."/>
            <person name="Sharma R."/>
        </authorList>
    </citation>
    <scope>NUCLEOTIDE SEQUENCE [LARGE SCALE GENOMIC DNA]</scope>
    <source>
        <strain evidence="3 4">LW7</strain>
    </source>
</reference>
<feature type="chain" id="PRO_5003701386" evidence="2">
    <location>
        <begin position="21"/>
        <end position="140"/>
    </location>
</feature>
<dbReference type="RefSeq" id="WP_009055244.1">
    <property type="nucleotide sequence ID" value="NZ_AJYA01000023.1"/>
</dbReference>
<feature type="signal peptide" evidence="2">
    <location>
        <begin position="1"/>
        <end position="20"/>
    </location>
</feature>
<feature type="transmembrane region" description="Helical" evidence="1">
    <location>
        <begin position="68"/>
        <end position="86"/>
    </location>
</feature>
<gene>
    <name evidence="3" type="ORF">A3SI_11084</name>
</gene>
<keyword evidence="1" id="KW-0812">Transmembrane</keyword>
<name>I5C2W7_9BACT</name>
<feature type="transmembrane region" description="Helical" evidence="1">
    <location>
        <begin position="98"/>
        <end position="118"/>
    </location>
</feature>
<organism evidence="3 4">
    <name type="scientific">Nitritalea halalkaliphila LW7</name>
    <dbReference type="NCBI Taxonomy" id="1189621"/>
    <lineage>
        <taxon>Bacteria</taxon>
        <taxon>Pseudomonadati</taxon>
        <taxon>Bacteroidota</taxon>
        <taxon>Cytophagia</taxon>
        <taxon>Cytophagales</taxon>
        <taxon>Cyclobacteriaceae</taxon>
        <taxon>Nitritalea</taxon>
    </lineage>
</organism>
<proteinExistence type="predicted"/>
<dbReference type="EMBL" id="AJYA01000023">
    <property type="protein sequence ID" value="EIM76169.1"/>
    <property type="molecule type" value="Genomic_DNA"/>
</dbReference>
<evidence type="ECO:0000313" key="4">
    <source>
        <dbReference type="Proteomes" id="UP000005551"/>
    </source>
</evidence>
<protein>
    <submittedName>
        <fullName evidence="3">Uncharacterized protein</fullName>
    </submittedName>
</protein>
<keyword evidence="4" id="KW-1185">Reference proteome</keyword>
<keyword evidence="1" id="KW-0472">Membrane</keyword>
<evidence type="ECO:0000256" key="2">
    <source>
        <dbReference type="SAM" id="SignalP"/>
    </source>
</evidence>
<sequence length="140" mass="15001">MKKLFLCAILLFCIGGFAHAQNQSAPLQEAPAATGMLTRSDSLVRAVSRLEMKQYETDLRLYQAKKQLKAGILVATLGYSVTILGGQLLGTRPRAGETLLYVGGGIGIAGTVVLVNGFNKISVGRPESGLYFTPKENTLR</sequence>
<dbReference type="AlphaFoldDB" id="I5C2W7"/>
<comment type="caution">
    <text evidence="3">The sequence shown here is derived from an EMBL/GenBank/DDBJ whole genome shotgun (WGS) entry which is preliminary data.</text>
</comment>
<dbReference type="STRING" id="1189621.A3SI_11084"/>
<keyword evidence="2" id="KW-0732">Signal</keyword>
<keyword evidence="1" id="KW-1133">Transmembrane helix</keyword>
<dbReference type="Proteomes" id="UP000005551">
    <property type="component" value="Unassembled WGS sequence"/>
</dbReference>
<evidence type="ECO:0000256" key="1">
    <source>
        <dbReference type="SAM" id="Phobius"/>
    </source>
</evidence>
<accession>I5C2W7</accession>
<evidence type="ECO:0000313" key="3">
    <source>
        <dbReference type="EMBL" id="EIM76169.1"/>
    </source>
</evidence>